<proteinExistence type="predicted"/>
<feature type="chain" id="PRO_5026912171" evidence="2">
    <location>
        <begin position="28"/>
        <end position="69"/>
    </location>
</feature>
<dbReference type="RefSeq" id="WP_172163087.1">
    <property type="nucleotide sequence ID" value="NZ_CP053564.1"/>
</dbReference>
<feature type="compositionally biased region" description="Gly residues" evidence="1">
    <location>
        <begin position="40"/>
        <end position="49"/>
    </location>
</feature>
<sequence>MSRASRPRRIVVGTVAAAALVLTGAGSCDGGPGVPEQGEQGDGFGNGGDAGDETAPGEGGAGDEVGGGG</sequence>
<keyword evidence="2" id="KW-0732">Signal</keyword>
<accession>A0A6M6JQD6</accession>
<feature type="region of interest" description="Disordered" evidence="1">
    <location>
        <begin position="24"/>
        <end position="69"/>
    </location>
</feature>
<evidence type="ECO:0000313" key="3">
    <source>
        <dbReference type="EMBL" id="QJY48802.1"/>
    </source>
</evidence>
<evidence type="ECO:0000313" key="4">
    <source>
        <dbReference type="Proteomes" id="UP000505377"/>
    </source>
</evidence>
<dbReference type="EMBL" id="CP053564">
    <property type="protein sequence ID" value="QJY48802.1"/>
    <property type="molecule type" value="Genomic_DNA"/>
</dbReference>
<evidence type="ECO:0000256" key="2">
    <source>
        <dbReference type="SAM" id="SignalP"/>
    </source>
</evidence>
<dbReference type="Proteomes" id="UP000505377">
    <property type="component" value="Chromosome"/>
</dbReference>
<organism evidence="3 4">
    <name type="scientific">Pseudonocardia broussonetiae</name>
    <dbReference type="NCBI Taxonomy" id="2736640"/>
    <lineage>
        <taxon>Bacteria</taxon>
        <taxon>Bacillati</taxon>
        <taxon>Actinomycetota</taxon>
        <taxon>Actinomycetes</taxon>
        <taxon>Pseudonocardiales</taxon>
        <taxon>Pseudonocardiaceae</taxon>
        <taxon>Pseudonocardia</taxon>
    </lineage>
</organism>
<name>A0A6M6JQD6_9PSEU</name>
<gene>
    <name evidence="3" type="ORF">HOP40_25980</name>
</gene>
<reference evidence="3 4" key="1">
    <citation type="submission" date="2020-05" db="EMBL/GenBank/DDBJ databases">
        <authorList>
            <person name="Mo P."/>
        </authorList>
    </citation>
    <scope>NUCLEOTIDE SEQUENCE [LARGE SCALE GENOMIC DNA]</scope>
    <source>
        <strain evidence="3 4">Gen01</strain>
    </source>
</reference>
<keyword evidence="4" id="KW-1185">Reference proteome</keyword>
<dbReference type="PROSITE" id="PS51257">
    <property type="entry name" value="PROKAR_LIPOPROTEIN"/>
    <property type="match status" value="1"/>
</dbReference>
<dbReference type="AlphaFoldDB" id="A0A6M6JQD6"/>
<dbReference type="KEGG" id="pbro:HOP40_25980"/>
<feature type="signal peptide" evidence="2">
    <location>
        <begin position="1"/>
        <end position="27"/>
    </location>
</feature>
<feature type="compositionally biased region" description="Gly residues" evidence="1">
    <location>
        <begin position="57"/>
        <end position="69"/>
    </location>
</feature>
<protein>
    <submittedName>
        <fullName evidence="3">Uncharacterized protein</fullName>
    </submittedName>
</protein>
<evidence type="ECO:0000256" key="1">
    <source>
        <dbReference type="SAM" id="MobiDB-lite"/>
    </source>
</evidence>